<dbReference type="RefSeq" id="WP_044261609.1">
    <property type="nucleotide sequence ID" value="NZ_CUOL01000007.1"/>
</dbReference>
<dbReference type="EMBL" id="AAKEOA010000007">
    <property type="protein sequence ID" value="ECR1613899.1"/>
    <property type="molecule type" value="Genomic_DNA"/>
</dbReference>
<reference evidence="3" key="1">
    <citation type="submission" date="2019-09" db="EMBL/GenBank/DDBJ databases">
        <authorList>
            <person name="Ashton P.M."/>
            <person name="Dallman T."/>
            <person name="Nair S."/>
            <person name="De Pinna E."/>
            <person name="Peters T."/>
            <person name="Grant K."/>
        </authorList>
    </citation>
    <scope>NUCLEOTIDE SEQUENCE</scope>
    <source>
        <strain evidence="3">228931</strain>
        <strain evidence="2">241882</strain>
        <strain evidence="1">241940</strain>
    </source>
</reference>
<dbReference type="EMBL" id="AAKDJR010000003">
    <property type="protein sequence ID" value="ECQ8878079.1"/>
    <property type="molecule type" value="Genomic_DNA"/>
</dbReference>
<dbReference type="AlphaFoldDB" id="A0A5Y9JPS9"/>
<protein>
    <submittedName>
        <fullName evidence="3">Uncharacterized protein</fullName>
    </submittedName>
</protein>
<evidence type="ECO:0000313" key="3">
    <source>
        <dbReference type="EMBL" id="ECR1613899.1"/>
    </source>
</evidence>
<comment type="caution">
    <text evidence="3">The sequence shown here is derived from an EMBL/GenBank/DDBJ whole genome shotgun (WGS) entry which is preliminary data.</text>
</comment>
<gene>
    <name evidence="2" type="ORF">F0F31_06455</name>
    <name evidence="1" type="ORF">F0G84_01100</name>
    <name evidence="3" type="ORF">F0K10_03885</name>
</gene>
<organism evidence="3">
    <name type="scientific">Campylobacter jejuni</name>
    <dbReference type="NCBI Taxonomy" id="197"/>
    <lineage>
        <taxon>Bacteria</taxon>
        <taxon>Pseudomonadati</taxon>
        <taxon>Campylobacterota</taxon>
        <taxon>Epsilonproteobacteria</taxon>
        <taxon>Campylobacterales</taxon>
        <taxon>Campylobacteraceae</taxon>
        <taxon>Campylobacter</taxon>
    </lineage>
</organism>
<dbReference type="EMBL" id="AAKDMM010000009">
    <property type="protein sequence ID" value="ECQ9106472.1"/>
    <property type="molecule type" value="Genomic_DNA"/>
</dbReference>
<sequence>MSDKITKKDAFLTKENIDLIVQQIKEFCELHKEKYKTSYIKGKYVKDALIKTIRQYNSFLKEFNFILGTVDFYRTYAWFGYFLALEFPYYQTRFKIARTAIFRIIKELEEKKGIVFTDVTKIEIIKFLQYELEGKGELGVGKNGLYLLGRIVSTLD</sequence>
<accession>A0A5Y9JPS9</accession>
<evidence type="ECO:0000313" key="1">
    <source>
        <dbReference type="EMBL" id="ECQ8878079.1"/>
    </source>
</evidence>
<proteinExistence type="predicted"/>
<evidence type="ECO:0000313" key="2">
    <source>
        <dbReference type="EMBL" id="ECQ9106472.1"/>
    </source>
</evidence>
<name>A0A5Y9JPS9_CAMJU</name>